<dbReference type="PANTHER" id="PTHR43861">
    <property type="entry name" value="TRANS-ACONITATE 2-METHYLTRANSFERASE-RELATED"/>
    <property type="match status" value="1"/>
</dbReference>
<dbReference type="GO" id="GO:0008168">
    <property type="term" value="F:methyltransferase activity"/>
    <property type="evidence" value="ECO:0007669"/>
    <property type="project" value="UniProtKB-KW"/>
</dbReference>
<dbReference type="GO" id="GO:0032259">
    <property type="term" value="P:methylation"/>
    <property type="evidence" value="ECO:0007669"/>
    <property type="project" value="UniProtKB-KW"/>
</dbReference>
<dbReference type="InterPro" id="IPR029063">
    <property type="entry name" value="SAM-dependent_MTases_sf"/>
</dbReference>
<sequence length="197" mass="22306">MKNETWDNFIQKTQNRKPISYVADAVKLINTKGLKKALDLGCGAGIDAKYLAENDFYVDAVDFSDASIEQTKKICASSKVSVIKSDINEFNIITSSYVLIIAWNSLPFLTKKNTRNVLLKIQDGLSNQGIFVFSIFGIEDEWAKTKPEMSFWSIEEFKNVLYKMKFLKLLEEKGEGTLAVGGSKYWHKIQGIAIREN</sequence>
<proteinExistence type="predicted"/>
<evidence type="ECO:0000313" key="3">
    <source>
        <dbReference type="Proteomes" id="UP000034430"/>
    </source>
</evidence>
<dbReference type="PANTHER" id="PTHR43861:SF6">
    <property type="entry name" value="METHYLTRANSFERASE TYPE 11"/>
    <property type="match status" value="1"/>
</dbReference>
<evidence type="ECO:0000259" key="1">
    <source>
        <dbReference type="Pfam" id="PF03848"/>
    </source>
</evidence>
<keyword evidence="2" id="KW-0489">Methyltransferase</keyword>
<accession>A0A0G0HU32</accession>
<dbReference type="AlphaFoldDB" id="A0A0G0HU32"/>
<protein>
    <submittedName>
        <fullName evidence="2">Methyltransferase type 12</fullName>
    </submittedName>
</protein>
<evidence type="ECO:0000313" key="2">
    <source>
        <dbReference type="EMBL" id="KKQ46628.1"/>
    </source>
</evidence>
<dbReference type="SUPFAM" id="SSF53335">
    <property type="entry name" value="S-adenosyl-L-methionine-dependent methyltransferases"/>
    <property type="match status" value="1"/>
</dbReference>
<keyword evidence="2" id="KW-0808">Transferase</keyword>
<dbReference type="Gene3D" id="3.40.50.150">
    <property type="entry name" value="Vaccinia Virus protein VP39"/>
    <property type="match status" value="1"/>
</dbReference>
<dbReference type="Proteomes" id="UP000034430">
    <property type="component" value="Unassembled WGS sequence"/>
</dbReference>
<organism evidence="2 3">
    <name type="scientific">Candidatus Yanofskybacteria bacterium GW2011_GWC2_37_9</name>
    <dbReference type="NCBI Taxonomy" id="1619028"/>
    <lineage>
        <taxon>Bacteria</taxon>
        <taxon>Candidatus Yanofskyibacteriota</taxon>
    </lineage>
</organism>
<gene>
    <name evidence="2" type="ORF">US65_C0032G0002</name>
</gene>
<comment type="caution">
    <text evidence="2">The sequence shown here is derived from an EMBL/GenBank/DDBJ whole genome shotgun (WGS) entry which is preliminary data.</text>
</comment>
<name>A0A0G0HU32_9BACT</name>
<feature type="domain" description="Tellurite resistance methyltransferase TehB-like" evidence="1">
    <location>
        <begin position="7"/>
        <end position="174"/>
    </location>
</feature>
<dbReference type="Pfam" id="PF03848">
    <property type="entry name" value="TehB"/>
    <property type="match status" value="1"/>
</dbReference>
<dbReference type="InterPro" id="IPR015985">
    <property type="entry name" value="TehB-like_dom"/>
</dbReference>
<dbReference type="EMBL" id="LBTU01000032">
    <property type="protein sequence ID" value="KKQ46628.1"/>
    <property type="molecule type" value="Genomic_DNA"/>
</dbReference>
<reference evidence="2 3" key="1">
    <citation type="journal article" date="2015" name="Nature">
        <title>rRNA introns, odd ribosomes, and small enigmatic genomes across a large radiation of phyla.</title>
        <authorList>
            <person name="Brown C.T."/>
            <person name="Hug L.A."/>
            <person name="Thomas B.C."/>
            <person name="Sharon I."/>
            <person name="Castelle C.J."/>
            <person name="Singh A."/>
            <person name="Wilkins M.J."/>
            <person name="Williams K.H."/>
            <person name="Banfield J.F."/>
        </authorList>
    </citation>
    <scope>NUCLEOTIDE SEQUENCE [LARGE SCALE GENOMIC DNA]</scope>
</reference>
<dbReference type="CDD" id="cd02440">
    <property type="entry name" value="AdoMet_MTases"/>
    <property type="match status" value="1"/>
</dbReference>